<dbReference type="Gene3D" id="2.60.40.10">
    <property type="entry name" value="Immunoglobulins"/>
    <property type="match status" value="1"/>
</dbReference>
<dbReference type="KEGG" id="mru:mru_1506"/>
<organism evidence="4 5">
    <name type="scientific">Methanobrevibacter ruminantium (strain ATCC 35063 / DSM 1093 / JCM 13430 / OCM 146 / M1)</name>
    <name type="common">Methanobacterium ruminantium</name>
    <dbReference type="NCBI Taxonomy" id="634498"/>
    <lineage>
        <taxon>Archaea</taxon>
        <taxon>Methanobacteriati</taxon>
        <taxon>Methanobacteriota</taxon>
        <taxon>Methanomada group</taxon>
        <taxon>Methanobacteria</taxon>
        <taxon>Methanobacteriales</taxon>
        <taxon>Methanobacteriaceae</taxon>
        <taxon>Methanobrevibacter</taxon>
    </lineage>
</organism>
<protein>
    <submittedName>
        <fullName evidence="4">Adhesin-like protein</fullName>
    </submittedName>
</protein>
<dbReference type="InterPro" id="IPR001434">
    <property type="entry name" value="OmcB-like_DUF11"/>
</dbReference>
<feature type="compositionally biased region" description="Low complexity" evidence="1">
    <location>
        <begin position="27"/>
        <end position="53"/>
    </location>
</feature>
<dbReference type="NCBIfam" id="TIGR01451">
    <property type="entry name" value="B_ant_repeat"/>
    <property type="match status" value="1"/>
</dbReference>
<dbReference type="PATRIC" id="fig|634498.28.peg.1510"/>
<name>D3E495_METRM</name>
<dbReference type="EMBL" id="CP001719">
    <property type="protein sequence ID" value="ADC47356.1"/>
    <property type="molecule type" value="Genomic_DNA"/>
</dbReference>
<dbReference type="GeneID" id="8771159"/>
<feature type="domain" description="DUF11" evidence="3">
    <location>
        <begin position="101"/>
        <end position="198"/>
    </location>
</feature>
<dbReference type="AlphaFoldDB" id="D3E495"/>
<accession>D3E495</accession>
<evidence type="ECO:0000256" key="1">
    <source>
        <dbReference type="SAM" id="MobiDB-lite"/>
    </source>
</evidence>
<keyword evidence="2" id="KW-1133">Transmembrane helix</keyword>
<evidence type="ECO:0000313" key="4">
    <source>
        <dbReference type="EMBL" id="ADC47356.1"/>
    </source>
</evidence>
<feature type="compositionally biased region" description="Basic and acidic residues" evidence="1">
    <location>
        <begin position="64"/>
        <end position="85"/>
    </location>
</feature>
<evidence type="ECO:0000313" key="5">
    <source>
        <dbReference type="Proteomes" id="UP000008680"/>
    </source>
</evidence>
<dbReference type="HOGENOM" id="CLU_975262_0_0_2"/>
<evidence type="ECO:0000259" key="3">
    <source>
        <dbReference type="Pfam" id="PF01345"/>
    </source>
</evidence>
<sequence length="285" mass="30796">MKKSVFKILIALALILLAVSIVSSNDLSDSNVSSDLTVDSDSISSDDTGSSDTSSDDSNQDDVSQDKTNDKKLSDSQSDSSKDTQDTDDNNTDNGSDKCNLIITKKGNEKVKVGDTVEWTIEVKNSLNTAENISVDEFLPQNFEFKSAKASKGNYAVEIANWDIGNLKENESATLVIKAQALKAGNFTNVANLTTDSDNINGKVLSAKADVEVLSENKKNETPVGPKKNKDNNSTVKKIHKLIKNQTNNTNMTPIDFKKSGNSLFAVIIAALAVLGIFLGRRRIN</sequence>
<proteinExistence type="predicted"/>
<dbReference type="eggNOG" id="arCOG07611">
    <property type="taxonomic scope" value="Archaea"/>
</dbReference>
<feature type="transmembrane region" description="Helical" evidence="2">
    <location>
        <begin position="263"/>
        <end position="280"/>
    </location>
</feature>
<keyword evidence="5" id="KW-1185">Reference proteome</keyword>
<reference evidence="4 5" key="1">
    <citation type="journal article" date="2010" name="PLoS ONE">
        <title>The genome sequence of the rumen methanogen Methanobrevibacter ruminantium reveals new possibilities for controlling ruminant methane emissions.</title>
        <authorList>
            <person name="Leahy S.C."/>
            <person name="Kelly W.J."/>
            <person name="Altermann E."/>
            <person name="Ronimus R.S."/>
            <person name="Yeoman C.J."/>
            <person name="Pacheco D.M."/>
            <person name="Li D."/>
            <person name="Kong Z."/>
            <person name="McTavish S."/>
            <person name="Sang C."/>
            <person name="Lambie S.C."/>
            <person name="Janssen P.H."/>
            <person name="Dey D."/>
            <person name="Attwood G.T."/>
        </authorList>
    </citation>
    <scope>NUCLEOTIDE SEQUENCE [LARGE SCALE GENOMIC DNA]</scope>
    <source>
        <strain evidence="5">ATCC 35063 / DSM 1093 / JCM 13430 / OCM 146 / M1</strain>
    </source>
</reference>
<dbReference type="Pfam" id="PF01345">
    <property type="entry name" value="DUF11"/>
    <property type="match status" value="1"/>
</dbReference>
<dbReference type="InterPro" id="IPR047589">
    <property type="entry name" value="DUF11_rpt"/>
</dbReference>
<keyword evidence="2" id="KW-0472">Membrane</keyword>
<evidence type="ECO:0000256" key="2">
    <source>
        <dbReference type="SAM" id="Phobius"/>
    </source>
</evidence>
<dbReference type="InterPro" id="IPR013783">
    <property type="entry name" value="Ig-like_fold"/>
</dbReference>
<gene>
    <name evidence="4" type="ordered locus">mru_1506</name>
</gene>
<dbReference type="STRING" id="634498.mru_1506"/>
<dbReference type="RefSeq" id="WP_012956305.1">
    <property type="nucleotide sequence ID" value="NC_013790.1"/>
</dbReference>
<keyword evidence="2" id="KW-0812">Transmembrane</keyword>
<dbReference type="Proteomes" id="UP000008680">
    <property type="component" value="Chromosome"/>
</dbReference>
<feature type="region of interest" description="Disordered" evidence="1">
    <location>
        <begin position="27"/>
        <end position="100"/>
    </location>
</feature>